<dbReference type="Proteomes" id="UP000183983">
    <property type="component" value="Unassembled WGS sequence"/>
</dbReference>
<organism evidence="3 4">
    <name type="scientific">Pseudomonas asturiensis</name>
    <dbReference type="NCBI Taxonomy" id="1190415"/>
    <lineage>
        <taxon>Bacteria</taxon>
        <taxon>Pseudomonadati</taxon>
        <taxon>Pseudomonadota</taxon>
        <taxon>Gammaproteobacteria</taxon>
        <taxon>Pseudomonadales</taxon>
        <taxon>Pseudomonadaceae</taxon>
        <taxon>Pseudomonas</taxon>
    </lineage>
</organism>
<dbReference type="OrthoDB" id="6174294at2"/>
<dbReference type="PANTHER" id="PTHR34491">
    <property type="entry name" value="A-TYPE INCLUSION PROTEIN, PUTATIVE-RELATED"/>
    <property type="match status" value="1"/>
</dbReference>
<keyword evidence="1" id="KW-0175">Coiled coil</keyword>
<feature type="domain" description="Tape measure protein N-terminal" evidence="2">
    <location>
        <begin position="77"/>
        <end position="267"/>
    </location>
</feature>
<evidence type="ECO:0000256" key="1">
    <source>
        <dbReference type="SAM" id="Coils"/>
    </source>
</evidence>
<dbReference type="InterPro" id="IPR013491">
    <property type="entry name" value="Tape_meas_N"/>
</dbReference>
<gene>
    <name evidence="3" type="ORF">SAMN05216593_10140</name>
</gene>
<feature type="coiled-coil region" evidence="1">
    <location>
        <begin position="973"/>
        <end position="1000"/>
    </location>
</feature>
<accession>A0A1M7J0R0</accession>
<evidence type="ECO:0000313" key="4">
    <source>
        <dbReference type="Proteomes" id="UP000183983"/>
    </source>
</evidence>
<dbReference type="STRING" id="1190415.SAMN05216593_10140"/>
<dbReference type="Pfam" id="PF20155">
    <property type="entry name" value="TMP_3"/>
    <property type="match status" value="1"/>
</dbReference>
<evidence type="ECO:0000259" key="2">
    <source>
        <dbReference type="Pfam" id="PF20155"/>
    </source>
</evidence>
<name>A0A1M7J0R0_9PSED</name>
<sequence>MSQEVQGMLIRLEATTAQLRQEMARADATVAQVSGRIDRQLATVDSAFIRAGQSASVAGNMVRNAMAGVVAGMSLSSLVSQADAYATIASRLRLVTSSAAEFNAAQKAVFSIAQSSYQPLTATAELYQRIATNQKELKLTGEGVAGIVGTISKTMAISGASASSANAALIQLGQAFASGVLRGEELNSVMEQAPALAQAIAAGMGKTVGQLRTLGADGKLTADAVVKALQSQAKAVESLYAKTAVTIGNSVTAIGNSYTQLIGRVDQAGNASARVASVIVDVSKAIDTLTADSAAVERTFARVSSVAETLAAIIGGRLALAAGQMVIGFAASTKAALQQAVGLATSTTATLRQLEADSAAAKQAVLTAQSRQADAKAMLARAAAEVLSAEQKLGADRMRQQSEINNLKTVQTTLAAERVLEEQRLSAQITEQGRAAARNRMAEARLAEVAIIRQIQEAELQLAATTAATSAEIQAAYAARGVAAAGVAETTLAANAAIRASEAATAAATSASKAMLLVGAAGRGLLALLTGPVGLIAMTAAVAYSFFNVGTSADSATSSLIGHNTTVEDSIAQYKALSAEQQRLQKITWAEQQIKAIDAASDALDSYTYKVERGITLGPMAAEFRGMIEDVEAGRKTLDSVTAWIEKNTKLYPAFSKELVVLASEYQKSTKEAADFGKKINGVASATAQATSNTEQLKDAQSKGGQTQAAKDAWDKYIEQLTKTRDLLGANAEAEAAYTAAKMGATPAQAAQAKIIAEQTDTLKKYQDAVKEGNKVQQQSLKLQLVALYTAEDAATKAAAVQSKAYADTAAAAESSSLRQITAIEQAANFAVASATRVAMGASAPQANRSGYSLLTNGAAPLPTPVLPGASPEDRAEAAMNRIVASTDPNKPKKSDGEKLIEKQAKALDEFTKKADIALKSSNAMADAYLKGADNVRALTIQQEIEEELLKTGAGAREKVTQAINAQHDAQDRLDVAKTIADMKVEIQNLEKEAKATLQGTAALEAFNVEKAVKAELAGKNIAVGSEEYKQLLATTKAQLEANKALEAANKANEIVDRLNPQIKMLKDYTDEQKALNAAMALYPENAALYRDALVKLGNEYEVNRSKATLWGQMTEAAIDRIDSVFANAWANIGEGAESLWDNLKKGFKQTLGEIAHMLTTKPLLASFSNWLTGTDNGQGLGAVWSKLLGSAGGTSTGGTSGGLWSGAVGIGKNLMSAWNTITGVGSSVATGYASGGVSGAVSGGVSYYSNMLSGITTTLKSGFTQLASTFTGATAANAAAIVGAEGITTAALSGAITQGAASVGAQFGTGVTAMTTASYAAAEAGVAASAATLGGQISAALSSAAAMWPLAIIMGMYQSGKLYSAGVRPDASAMWDSAGDTALGKVAMLPQTLTAKYFEKMDGMLGKVVGGKMAAILTGSTLFQAVWSKVGSKLFGSGYQTKDSGIALGVANGDFDASGYIKQKKKGGLISGSSKTRFLDTPLADGVSDALGQQYNDTILTALNNFHRLNVTLNETVLDNLNMATQYISTQGRTEEEIQTALDAWYTELGQAAVTAISDATNSGIGNYNFVQLTEFVDNLYSINGMFELLNVNALPVSVWGGKLTEQYVAMAGGMEALQKSSQSYYEAFFSETERADDTLAAVNKQFTALGLALPASRSGFRAMVEGIDSTTDAGRSMFFTLMNLSENAAAAYSILEKRADDAAAAAKTAADTAAEAVQTIIDKLVGAATTSQSAVQRAIAAEQKATTTAYNARVTALNDMSSTATKSVNDLATVSNSLGNALKALRGDSSDAVKMLRSQAQATLQSALATVKAGGSLSSVTGLDDALSTISGNNTDLYASLEDFNRDQGRTANVVAELNALNGKQLTSAEKLVKSLEDQLEQAKTAYDDQMAVFDQQLEFAQAQIDAINGVDNSIMSVTDAVNAMNAAVVAALGVIKPSNATNTGTFIDSVYRDLLGKNADAKGKEYWQGQVGNGSVGLDQLAVAIKNAATEDAIKSAYKAAGISMNDGASYWTDQVASGALTVAQLEQAIANAAKANGSVRAYATGGRVYGPGTGTSDSILARLSNGEYVMNADATRMFGTEFLDQMNAGNMPAFAAGGPVLDITSPGQIYSAPQAGSMESDDRKGSDALERKVDTLIDVVKQIVGPMKIDSDKSRKLFEKFDKEGMPPTRKASASA</sequence>
<dbReference type="EMBL" id="FRDA01000001">
    <property type="protein sequence ID" value="SHM46503.1"/>
    <property type="molecule type" value="Genomic_DNA"/>
</dbReference>
<protein>
    <submittedName>
        <fullName evidence="3">Tape measure domain-containing protein</fullName>
    </submittedName>
</protein>
<dbReference type="PANTHER" id="PTHR34491:SF74">
    <property type="entry name" value="DUF4456 DOMAIN-CONTAINING PROTEIN"/>
    <property type="match status" value="1"/>
</dbReference>
<proteinExistence type="predicted"/>
<reference evidence="3 4" key="1">
    <citation type="submission" date="2016-11" db="EMBL/GenBank/DDBJ databases">
        <authorList>
            <person name="Jaros S."/>
            <person name="Januszkiewicz K."/>
            <person name="Wedrychowicz H."/>
        </authorList>
    </citation>
    <scope>NUCLEOTIDE SEQUENCE [LARGE SCALE GENOMIC DNA]</scope>
    <source>
        <strain evidence="3 4">LMG 26898</strain>
    </source>
</reference>
<evidence type="ECO:0000313" key="3">
    <source>
        <dbReference type="EMBL" id="SHM46503.1"/>
    </source>
</evidence>
<feature type="coiled-coil region" evidence="1">
    <location>
        <begin position="1868"/>
        <end position="1895"/>
    </location>
</feature>
<dbReference type="NCBIfam" id="TIGR02675">
    <property type="entry name" value="tape_meas_nterm"/>
    <property type="match status" value="1"/>
</dbReference>